<keyword evidence="2" id="KW-1185">Reference proteome</keyword>
<evidence type="ECO:0000313" key="1">
    <source>
        <dbReference type="EMBL" id="UYP18277.1"/>
    </source>
</evidence>
<dbReference type="EMBL" id="CP107551">
    <property type="protein sequence ID" value="UYP18277.1"/>
    <property type="molecule type" value="Genomic_DNA"/>
</dbReference>
<dbReference type="Proteomes" id="UP001156484">
    <property type="component" value="Chromosome"/>
</dbReference>
<evidence type="ECO:0000313" key="2">
    <source>
        <dbReference type="Proteomes" id="UP001156484"/>
    </source>
</evidence>
<accession>A0ACD4DE54</accession>
<proteinExistence type="predicted"/>
<protein>
    <submittedName>
        <fullName evidence="1">DUF1707 domain-containing protein</fullName>
    </submittedName>
</protein>
<sequence>MEPLSAAPNTPASPLRISDEERSGLVDELGTHLTAGRLTISEFDDRVATVYRARTRAEADTVLADLPSADPSPARAPRSAAPSTAGRTRRTFAGLPLHQRIEWGGWLAAGSVNLVVWALVSLGTGSFVYFWPVWVIVPWGLVLAVRTGLGLEGPLTHGAQVHRGAPYPHCGRRA</sequence>
<name>A0ACD4DE54_9NOCA</name>
<reference evidence="1" key="1">
    <citation type="submission" date="2022-10" db="EMBL/GenBank/DDBJ databases">
        <title>Rhodococcus ferula Z13 complete genome.</title>
        <authorList>
            <person name="Long X."/>
            <person name="Zang M."/>
        </authorList>
    </citation>
    <scope>NUCLEOTIDE SEQUENCE</scope>
    <source>
        <strain evidence="1">Z13</strain>
    </source>
</reference>
<gene>
    <name evidence="1" type="ORF">OED52_16670</name>
</gene>
<organism evidence="1 2">
    <name type="scientific">Rhodococcus sacchari</name>
    <dbReference type="NCBI Taxonomy" id="2962047"/>
    <lineage>
        <taxon>Bacteria</taxon>
        <taxon>Bacillati</taxon>
        <taxon>Actinomycetota</taxon>
        <taxon>Actinomycetes</taxon>
        <taxon>Mycobacteriales</taxon>
        <taxon>Nocardiaceae</taxon>
        <taxon>Rhodococcus</taxon>
    </lineage>
</organism>